<dbReference type="SUPFAM" id="SSF141868">
    <property type="entry name" value="EAL domain-like"/>
    <property type="match status" value="1"/>
</dbReference>
<gene>
    <name evidence="3" type="ORF">ABS361_08035</name>
</gene>
<dbReference type="AlphaFoldDB" id="A0AAU7XFG0"/>
<proteinExistence type="predicted"/>
<dbReference type="PANTHER" id="PTHR33121:SF79">
    <property type="entry name" value="CYCLIC DI-GMP PHOSPHODIESTERASE PDED-RELATED"/>
    <property type="match status" value="1"/>
</dbReference>
<dbReference type="InterPro" id="IPR001633">
    <property type="entry name" value="EAL_dom"/>
</dbReference>
<dbReference type="GO" id="GO:0071111">
    <property type="term" value="F:cyclic-guanylate-specific phosphodiesterase activity"/>
    <property type="evidence" value="ECO:0007669"/>
    <property type="project" value="InterPro"/>
</dbReference>
<feature type="domain" description="EAL" evidence="2">
    <location>
        <begin position="259"/>
        <end position="512"/>
    </location>
</feature>
<dbReference type="Gene3D" id="3.20.20.450">
    <property type="entry name" value="EAL domain"/>
    <property type="match status" value="1"/>
</dbReference>
<dbReference type="InterPro" id="IPR035919">
    <property type="entry name" value="EAL_sf"/>
</dbReference>
<dbReference type="EMBL" id="CP158568">
    <property type="protein sequence ID" value="XBY46167.1"/>
    <property type="molecule type" value="Genomic_DNA"/>
</dbReference>
<dbReference type="KEGG" id="mflg:ABS361_08035"/>
<reference evidence="3" key="1">
    <citation type="submission" date="2024-06" db="EMBL/GenBank/DDBJ databases">
        <title>Methylostella associata gen. nov., sp. nov., a novel Ancalomicrobiaceae-affiliated facultatively methylotrophic bacteria that feed on methanotrophs of the genus Methylococcus.</title>
        <authorList>
            <person name="Saltykova V."/>
            <person name="Danilova O.V."/>
            <person name="Oshkin I.Y."/>
            <person name="Belova S.E."/>
            <person name="Pimenov N.V."/>
            <person name="Dedysh S.N."/>
        </authorList>
    </citation>
    <scope>NUCLEOTIDE SEQUENCE</scope>
    <source>
        <strain evidence="3">S20</strain>
    </source>
</reference>
<protein>
    <submittedName>
        <fullName evidence="3">EAL domain-containing protein</fullName>
    </submittedName>
</protein>
<evidence type="ECO:0000313" key="3">
    <source>
        <dbReference type="EMBL" id="XBY46167.1"/>
    </source>
</evidence>
<name>A0AAU7XFG0_9HYPH</name>
<sequence>MLAFVLVTLNAMLDRTALDRARADLDAVSGVLLEQADRHLSSAASLVDDLSQSFDDGATLCAPAQREAMLSRTLVLNGVKSTAIVGPVGQVVCDPLGISRRVEVRSSVLDAGETDIQIAAVRFVDPPYSAVRVMRRTPPDTLAFAAFVSSSRFAAGYLPPHLAKAGLVRIQLSDGTMLVQIREGHVARETDEDLVALSDSVRWVRDARKSERFPLEVTLAVPLAEYLHDVEELRSIVNIAAAAVGFVMIGLIFHLTTQPPSPASEIERGIRNGEFVPFYQPVIDIQNGRLAGCEVLIRWRKPDGTIVSPGAFIGLAEATGLAIPMTRALMEKTRDELAAAYEKRPQLKVSINLFDDHFDNLGIVKDVQTIFDGAGVRYDQLVFEITERQPLPNIDKAKVIIRRLRDLGARVALDDAGTGHGGLAYLQQLGMDVIKIDKLFIDQIDAETTSAPIVDALIDIGRRMGMLVIAEGVETFDQVHYLRQRGVEQAQGYVFAPALSTKSYLDLLERMDPIDRATTAGSGGASSGDPAGEGAARPWPTAAGAIGRDRARAA</sequence>
<accession>A0AAU7XFG0</accession>
<feature type="compositionally biased region" description="Low complexity" evidence="1">
    <location>
        <begin position="527"/>
        <end position="546"/>
    </location>
</feature>
<dbReference type="CDD" id="cd01948">
    <property type="entry name" value="EAL"/>
    <property type="match status" value="1"/>
</dbReference>
<evidence type="ECO:0000259" key="2">
    <source>
        <dbReference type="PROSITE" id="PS50883"/>
    </source>
</evidence>
<dbReference type="RefSeq" id="WP_407051264.1">
    <property type="nucleotide sequence ID" value="NZ_CP158568.1"/>
</dbReference>
<organism evidence="3">
    <name type="scientific">Methyloraptor flagellatus</name>
    <dbReference type="NCBI Taxonomy" id="3162530"/>
    <lineage>
        <taxon>Bacteria</taxon>
        <taxon>Pseudomonadati</taxon>
        <taxon>Pseudomonadota</taxon>
        <taxon>Alphaproteobacteria</taxon>
        <taxon>Hyphomicrobiales</taxon>
        <taxon>Ancalomicrobiaceae</taxon>
        <taxon>Methyloraptor</taxon>
    </lineage>
</organism>
<evidence type="ECO:0000256" key="1">
    <source>
        <dbReference type="SAM" id="MobiDB-lite"/>
    </source>
</evidence>
<dbReference type="PANTHER" id="PTHR33121">
    <property type="entry name" value="CYCLIC DI-GMP PHOSPHODIESTERASE PDEF"/>
    <property type="match status" value="1"/>
</dbReference>
<dbReference type="InterPro" id="IPR050706">
    <property type="entry name" value="Cyclic-di-GMP_PDE-like"/>
</dbReference>
<dbReference type="Pfam" id="PF00563">
    <property type="entry name" value="EAL"/>
    <property type="match status" value="1"/>
</dbReference>
<dbReference type="SMART" id="SM00052">
    <property type="entry name" value="EAL"/>
    <property type="match status" value="1"/>
</dbReference>
<dbReference type="PROSITE" id="PS50883">
    <property type="entry name" value="EAL"/>
    <property type="match status" value="1"/>
</dbReference>
<feature type="region of interest" description="Disordered" evidence="1">
    <location>
        <begin position="516"/>
        <end position="554"/>
    </location>
</feature>